<evidence type="ECO:0000313" key="4">
    <source>
        <dbReference type="Proteomes" id="UP000789508"/>
    </source>
</evidence>
<dbReference type="InterPro" id="IPR050302">
    <property type="entry name" value="Rab_GAP_TBC_domain"/>
</dbReference>
<dbReference type="SMART" id="SM00164">
    <property type="entry name" value="TBC"/>
    <property type="match status" value="1"/>
</dbReference>
<evidence type="ECO:0000313" key="3">
    <source>
        <dbReference type="EMBL" id="CAG8511865.1"/>
    </source>
</evidence>
<accession>A0A9N8ZYX1</accession>
<dbReference type="OrthoDB" id="294251at2759"/>
<proteinExistence type="predicted"/>
<dbReference type="Gene3D" id="1.10.472.80">
    <property type="entry name" value="Ypt/Rab-GAP domain of gyp1p, domain 3"/>
    <property type="match status" value="1"/>
</dbReference>
<dbReference type="InterPro" id="IPR000195">
    <property type="entry name" value="Rab-GAP-TBC_dom"/>
</dbReference>
<protein>
    <submittedName>
        <fullName evidence="3">5269_t:CDS:1</fullName>
    </submittedName>
</protein>
<dbReference type="PROSITE" id="PS50086">
    <property type="entry name" value="TBC_RABGAP"/>
    <property type="match status" value="1"/>
</dbReference>
<dbReference type="SUPFAM" id="SSF47923">
    <property type="entry name" value="Ypt/Rab-GAP domain of gyp1p"/>
    <property type="match status" value="2"/>
</dbReference>
<dbReference type="FunFam" id="1.10.8.270:FF:000026">
    <property type="entry name" value="TBC (Tre-2/Bub2/Cdc16) domain family"/>
    <property type="match status" value="1"/>
</dbReference>
<dbReference type="Pfam" id="PF00566">
    <property type="entry name" value="RabGAP-TBC"/>
    <property type="match status" value="1"/>
</dbReference>
<dbReference type="EMBL" id="CAJVPS010000847">
    <property type="protein sequence ID" value="CAG8511865.1"/>
    <property type="molecule type" value="Genomic_DNA"/>
</dbReference>
<gene>
    <name evidence="3" type="ORF">ALEPTO_LOCUS4015</name>
</gene>
<keyword evidence="4" id="KW-1185">Reference proteome</keyword>
<name>A0A9N8ZYX1_9GLOM</name>
<evidence type="ECO:0000256" key="1">
    <source>
        <dbReference type="SAM" id="MobiDB-lite"/>
    </source>
</evidence>
<feature type="compositionally biased region" description="Low complexity" evidence="1">
    <location>
        <begin position="86"/>
        <end position="98"/>
    </location>
</feature>
<dbReference type="GO" id="GO:0031267">
    <property type="term" value="F:small GTPase binding"/>
    <property type="evidence" value="ECO:0007669"/>
    <property type="project" value="TreeGrafter"/>
</dbReference>
<organism evidence="3 4">
    <name type="scientific">Ambispora leptoticha</name>
    <dbReference type="NCBI Taxonomy" id="144679"/>
    <lineage>
        <taxon>Eukaryota</taxon>
        <taxon>Fungi</taxon>
        <taxon>Fungi incertae sedis</taxon>
        <taxon>Mucoromycota</taxon>
        <taxon>Glomeromycotina</taxon>
        <taxon>Glomeromycetes</taxon>
        <taxon>Archaeosporales</taxon>
        <taxon>Ambisporaceae</taxon>
        <taxon>Ambispora</taxon>
    </lineage>
</organism>
<dbReference type="InterPro" id="IPR035969">
    <property type="entry name" value="Rab-GAP_TBC_sf"/>
</dbReference>
<feature type="region of interest" description="Disordered" evidence="1">
    <location>
        <begin position="71"/>
        <end position="98"/>
    </location>
</feature>
<dbReference type="AlphaFoldDB" id="A0A9N8ZYX1"/>
<feature type="domain" description="Rab-GAP TBC" evidence="2">
    <location>
        <begin position="292"/>
        <end position="510"/>
    </location>
</feature>
<sequence>MIVESRNSRDSHYSSIFDDYISNSSHVENPISLAPGRFSSTKDVHKRRPSLNIAKIRDSVISLRRQPSYDFPSPHLVNGSNHNRDSIPQSPTATSSSPSYVFSHYYHNIKDRRDSSGASSIESFYSRRMRKNSKSTNESGLQSLMIPPPGHRIGDIHNLSSPSGSSINDESGISDKIYQEMNKSSSASSYEEDILNSSSHPLEIITTRNSLLTIRKSNRMDNIHQTSTDPDRDQYGFKRSYQWITRKEYADFESIYSRIQQRRKVKWDALLAEHGGNLPGKSSKIKRYIRKGVPPSLRGRVWFHYSGAAEKMRNQPDLYEKLLQKSEETRTENEYVEIIERDLHRTFPENIKFKSSVSPADDSSPTLDTENVPIIQSLRRVLVAFSLYSPNIGYCQSLNYIAGLLLLFMEEEQAFWTLVAIIHDYLPENMYDMTMEGANVDQAVLMKFIIDKMPHMWGKLSAGIGWDPEKMDGNMPTITLVTSHWFLTLYINILPIETMLRVWDCFFYERHKVLFRVALAIFKINEEKILAVDDPMEVFQVVQNMPKRLIDCHKLMEVCFRRRKVISDISRKEIDRQREFFRERRKQRLESMLNK</sequence>
<comment type="caution">
    <text evidence="3">The sequence shown here is derived from an EMBL/GenBank/DDBJ whole genome shotgun (WGS) entry which is preliminary data.</text>
</comment>
<dbReference type="GO" id="GO:0005096">
    <property type="term" value="F:GTPase activator activity"/>
    <property type="evidence" value="ECO:0007669"/>
    <property type="project" value="TreeGrafter"/>
</dbReference>
<dbReference type="PANTHER" id="PTHR47219">
    <property type="entry name" value="RAB GTPASE-ACTIVATING PROTEIN 1-LIKE"/>
    <property type="match status" value="1"/>
</dbReference>
<reference evidence="3" key="1">
    <citation type="submission" date="2021-06" db="EMBL/GenBank/DDBJ databases">
        <authorList>
            <person name="Kallberg Y."/>
            <person name="Tangrot J."/>
            <person name="Rosling A."/>
        </authorList>
    </citation>
    <scope>NUCLEOTIDE SEQUENCE</scope>
    <source>
        <strain evidence="3">FL130A</strain>
    </source>
</reference>
<dbReference type="PANTHER" id="PTHR47219:SF20">
    <property type="entry name" value="TBC1 DOMAIN FAMILY MEMBER 2B"/>
    <property type="match status" value="1"/>
</dbReference>
<evidence type="ECO:0000259" key="2">
    <source>
        <dbReference type="PROSITE" id="PS50086"/>
    </source>
</evidence>
<dbReference type="Gene3D" id="1.10.8.270">
    <property type="entry name" value="putative rabgap domain of human tbc1 domain family member 14 like domains"/>
    <property type="match status" value="1"/>
</dbReference>
<dbReference type="Proteomes" id="UP000789508">
    <property type="component" value="Unassembled WGS sequence"/>
</dbReference>
<dbReference type="Gene3D" id="1.10.10.750">
    <property type="entry name" value="Ypt/Rab-GAP domain of gyp1p, domain 1"/>
    <property type="match status" value="1"/>
</dbReference>